<evidence type="ECO:0000259" key="6">
    <source>
        <dbReference type="PROSITE" id="PS50801"/>
    </source>
</evidence>
<evidence type="ECO:0000256" key="5">
    <source>
        <dbReference type="SAM" id="Phobius"/>
    </source>
</evidence>
<feature type="transmembrane region" description="Helical" evidence="5">
    <location>
        <begin position="119"/>
        <end position="139"/>
    </location>
</feature>
<feature type="transmembrane region" description="Helical" evidence="5">
    <location>
        <begin position="405"/>
        <end position="435"/>
    </location>
</feature>
<evidence type="ECO:0000256" key="3">
    <source>
        <dbReference type="ARBA" id="ARBA00022989"/>
    </source>
</evidence>
<comment type="caution">
    <text evidence="7">The sequence shown here is derived from an EMBL/GenBank/DDBJ whole genome shotgun (WGS) entry which is preliminary data.</text>
</comment>
<dbReference type="InterPro" id="IPR002645">
    <property type="entry name" value="STAS_dom"/>
</dbReference>
<evidence type="ECO:0000313" key="7">
    <source>
        <dbReference type="EMBL" id="MDX8415087.1"/>
    </source>
</evidence>
<protein>
    <submittedName>
        <fullName evidence="7">SulP family inorganic anion transporter</fullName>
    </submittedName>
</protein>
<accession>A0ABU4WEV1</accession>
<feature type="transmembrane region" description="Helical" evidence="5">
    <location>
        <begin position="97"/>
        <end position="113"/>
    </location>
</feature>
<dbReference type="Pfam" id="PF01740">
    <property type="entry name" value="STAS"/>
    <property type="match status" value="1"/>
</dbReference>
<dbReference type="EMBL" id="JALBUT010000002">
    <property type="protein sequence ID" value="MDX8415087.1"/>
    <property type="molecule type" value="Genomic_DNA"/>
</dbReference>
<dbReference type="RefSeq" id="WP_370396532.1">
    <property type="nucleotide sequence ID" value="NZ_JALBUT010000002.1"/>
</dbReference>
<dbReference type="PROSITE" id="PS50801">
    <property type="entry name" value="STAS"/>
    <property type="match status" value="1"/>
</dbReference>
<feature type="transmembrane region" description="Helical" evidence="5">
    <location>
        <begin position="375"/>
        <end position="393"/>
    </location>
</feature>
<evidence type="ECO:0000256" key="2">
    <source>
        <dbReference type="ARBA" id="ARBA00022692"/>
    </source>
</evidence>
<evidence type="ECO:0000313" key="8">
    <source>
        <dbReference type="Proteomes" id="UP001275932"/>
    </source>
</evidence>
<keyword evidence="2 5" id="KW-0812">Transmembrane</keyword>
<dbReference type="SUPFAM" id="SSF52091">
    <property type="entry name" value="SpoIIaa-like"/>
    <property type="match status" value="1"/>
</dbReference>
<dbReference type="PANTHER" id="PTHR11814">
    <property type="entry name" value="SULFATE TRANSPORTER"/>
    <property type="match status" value="1"/>
</dbReference>
<feature type="transmembrane region" description="Helical" evidence="5">
    <location>
        <begin position="348"/>
        <end position="368"/>
    </location>
</feature>
<evidence type="ECO:0000256" key="4">
    <source>
        <dbReference type="ARBA" id="ARBA00023136"/>
    </source>
</evidence>
<feature type="transmembrane region" description="Helical" evidence="5">
    <location>
        <begin position="272"/>
        <end position="290"/>
    </location>
</feature>
<gene>
    <name evidence="7" type="ORF">MOX91_02685</name>
</gene>
<dbReference type="InterPro" id="IPR036513">
    <property type="entry name" value="STAS_dom_sf"/>
</dbReference>
<feature type="transmembrane region" description="Helical" evidence="5">
    <location>
        <begin position="68"/>
        <end position="85"/>
    </location>
</feature>
<feature type="domain" description="STAS" evidence="6">
    <location>
        <begin position="456"/>
        <end position="575"/>
    </location>
</feature>
<dbReference type="Gene3D" id="3.30.750.24">
    <property type="entry name" value="STAS domain"/>
    <property type="match status" value="1"/>
</dbReference>
<keyword evidence="8" id="KW-1185">Reference proteome</keyword>
<feature type="transmembrane region" description="Helical" evidence="5">
    <location>
        <begin position="199"/>
        <end position="217"/>
    </location>
</feature>
<dbReference type="Proteomes" id="UP001275932">
    <property type="component" value="Unassembled WGS sequence"/>
</dbReference>
<organism evidence="7 8">
    <name type="scientific">Intestinicryptomonas porci</name>
    <dbReference type="NCBI Taxonomy" id="2926320"/>
    <lineage>
        <taxon>Bacteria</taxon>
        <taxon>Pseudomonadati</taxon>
        <taxon>Verrucomicrobiota</taxon>
        <taxon>Opitutia</taxon>
        <taxon>Opitutales</taxon>
        <taxon>Intestinicryptomonaceae</taxon>
        <taxon>Intestinicryptomonas</taxon>
    </lineage>
</organism>
<dbReference type="CDD" id="cd07042">
    <property type="entry name" value="STAS_SulP_like_sulfate_transporter"/>
    <property type="match status" value="1"/>
</dbReference>
<dbReference type="InterPro" id="IPR011547">
    <property type="entry name" value="SLC26A/SulP_dom"/>
</dbReference>
<feature type="transmembrane region" description="Helical" evidence="5">
    <location>
        <begin position="151"/>
        <end position="169"/>
    </location>
</feature>
<evidence type="ECO:0000256" key="1">
    <source>
        <dbReference type="ARBA" id="ARBA00004141"/>
    </source>
</evidence>
<keyword evidence="3 5" id="KW-1133">Transmembrane helix</keyword>
<reference evidence="7 8" key="1">
    <citation type="submission" date="2022-03" db="EMBL/GenBank/DDBJ databases">
        <title>Novel taxa within the pig intestine.</title>
        <authorList>
            <person name="Wylensek D."/>
            <person name="Bishof K."/>
            <person name="Afrizal A."/>
            <person name="Clavel T."/>
        </authorList>
    </citation>
    <scope>NUCLEOTIDE SEQUENCE [LARGE SCALE GENOMIC DNA]</scope>
    <source>
        <strain evidence="7 8">CLA-KB-P66</strain>
    </source>
</reference>
<dbReference type="Pfam" id="PF00916">
    <property type="entry name" value="Sulfate_transp"/>
    <property type="match status" value="1"/>
</dbReference>
<keyword evidence="4 5" id="KW-0472">Membrane</keyword>
<dbReference type="InterPro" id="IPR001902">
    <property type="entry name" value="SLC26A/SulP_fam"/>
</dbReference>
<name>A0ABU4WEV1_9BACT</name>
<comment type="subcellular location">
    <subcellularLocation>
        <location evidence="1">Membrane</location>
        <topology evidence="1">Multi-pass membrane protein</topology>
    </subcellularLocation>
</comment>
<sequence>MMRNSDIPQKVLKGILNTKGGISPFPIAKVLRKYTKEKAVGDLRAGISVAMLSFSMSIAYAMIAGLPISYGLFGCIVAAFVSLVFSSSRFIMFGPSNASAIMLMSAFASLGLADENQRVAAVAAIVILVGAFLIFASIFKITNFVRYVSRTVVTGYISAGALLIMSNQIKSALGITTIENPSGKFVEGTIQTFRHIQDANWQAIALALIAIATLFACKKFFKRLPAQAVALIATSVLCAMLKDTLDINVAYVSSVSVGDWKVSMPNFEGLDLRGLIVASLAVALFCVIESTSIGKSLAAKNAERLNTNQEIFSLGMANLFAGFFSGTVESGSLTRSAAGADAGTKTTVVNFFSGLFMLLGVLIFGNLIGYIPRPALSGVIIVLAFTLFNKRTLKLALCSTKSDTAVFLLTFFTGIISSLDDAIYVGVCASILLFLKKASSPEVIELDIGDDGREKKKSDKDKSTEISIVHVGGNLFFGASEVFQDQVRRICETPNLKVLLLKLGNAINFDATSAGDIAELAIQMQRRGGVLLLCEVQPEIAGILKNSGTRNIVGAENIFAYTPENTTLSTALALRRAKKYLDLKNSELQILV</sequence>
<proteinExistence type="predicted"/>